<organism evidence="1 2">
    <name type="scientific">Halalkalibacter oceani</name>
    <dbReference type="NCBI Taxonomy" id="1653776"/>
    <lineage>
        <taxon>Bacteria</taxon>
        <taxon>Bacillati</taxon>
        <taxon>Bacillota</taxon>
        <taxon>Bacilli</taxon>
        <taxon>Bacillales</taxon>
        <taxon>Bacillaceae</taxon>
        <taxon>Halalkalibacter</taxon>
    </lineage>
</organism>
<dbReference type="InterPro" id="IPR010461">
    <property type="entry name" value="ComK"/>
</dbReference>
<keyword evidence="2" id="KW-1185">Reference proteome</keyword>
<dbReference type="AlphaFoldDB" id="A0A9X2DS14"/>
<dbReference type="RefSeq" id="WP_251224369.1">
    <property type="nucleotide sequence ID" value="NZ_JAMBOL010000018.1"/>
</dbReference>
<evidence type="ECO:0000313" key="2">
    <source>
        <dbReference type="Proteomes" id="UP001139179"/>
    </source>
</evidence>
<proteinExistence type="predicted"/>
<dbReference type="GO" id="GO:0030420">
    <property type="term" value="P:establishment of competence for transformation"/>
    <property type="evidence" value="ECO:0007669"/>
    <property type="project" value="InterPro"/>
</dbReference>
<reference evidence="1" key="1">
    <citation type="submission" date="2022-05" db="EMBL/GenBank/DDBJ databases">
        <title>Comparative Genomics of Spacecraft Associated Microbes.</title>
        <authorList>
            <person name="Tran M.T."/>
            <person name="Wright A."/>
            <person name="Seuylemezian A."/>
            <person name="Eisen J."/>
            <person name="Coil D."/>
        </authorList>
    </citation>
    <scope>NUCLEOTIDE SEQUENCE</scope>
    <source>
        <strain evidence="1">214.1.1</strain>
    </source>
</reference>
<protein>
    <submittedName>
        <fullName evidence="1">Competence protein ComK</fullName>
    </submittedName>
</protein>
<name>A0A9X2DS14_9BACI</name>
<dbReference type="Proteomes" id="UP001139179">
    <property type="component" value="Unassembled WGS sequence"/>
</dbReference>
<sequence>MKSYFVSTYEIHEETLALYPHRDVEYQTKVIEMEAVYYVKEPPLRIIEQSCKLNGASYAGRREWAAYVTKHTYKLPILIQERGSMIASPTHSPEHIDCIWILTAHVTDLYPDRTGPDEKTTIHFHTGLKLTLPVSYASFRSQLLVSRACLGYFQARSLRHKPKNY</sequence>
<dbReference type="EMBL" id="JAMBOL010000018">
    <property type="protein sequence ID" value="MCM3715636.1"/>
    <property type="molecule type" value="Genomic_DNA"/>
</dbReference>
<evidence type="ECO:0000313" key="1">
    <source>
        <dbReference type="EMBL" id="MCM3715636.1"/>
    </source>
</evidence>
<accession>A0A9X2DS14</accession>
<dbReference type="Pfam" id="PF06338">
    <property type="entry name" value="ComK"/>
    <property type="match status" value="1"/>
</dbReference>
<gene>
    <name evidence="1" type="ORF">M3202_16340</name>
</gene>
<comment type="caution">
    <text evidence="1">The sequence shown here is derived from an EMBL/GenBank/DDBJ whole genome shotgun (WGS) entry which is preliminary data.</text>
</comment>